<reference evidence="2" key="1">
    <citation type="journal article" date="2010" name="Science">
        <title>Signatures of adaptation to obligate biotrophy in the Hyaloperonospora arabidopsidis genome.</title>
        <authorList>
            <person name="Baxter L."/>
            <person name="Tripathy S."/>
            <person name="Ishaque N."/>
            <person name="Boot N."/>
            <person name="Cabral A."/>
            <person name="Kemen E."/>
            <person name="Thines M."/>
            <person name="Ah-Fong A."/>
            <person name="Anderson R."/>
            <person name="Badejoko W."/>
            <person name="Bittner-Eddy P."/>
            <person name="Boore J.L."/>
            <person name="Chibucos M.C."/>
            <person name="Coates M."/>
            <person name="Dehal P."/>
            <person name="Delehaunty K."/>
            <person name="Dong S."/>
            <person name="Downton P."/>
            <person name="Dumas B."/>
            <person name="Fabro G."/>
            <person name="Fronick C."/>
            <person name="Fuerstenberg S.I."/>
            <person name="Fulton L."/>
            <person name="Gaulin E."/>
            <person name="Govers F."/>
            <person name="Hughes L."/>
            <person name="Humphray S."/>
            <person name="Jiang R.H."/>
            <person name="Judelson H."/>
            <person name="Kamoun S."/>
            <person name="Kyung K."/>
            <person name="Meijer H."/>
            <person name="Minx P."/>
            <person name="Morris P."/>
            <person name="Nelson J."/>
            <person name="Phuntumart V."/>
            <person name="Qutob D."/>
            <person name="Rehmany A."/>
            <person name="Rougon-Cardoso A."/>
            <person name="Ryden P."/>
            <person name="Torto-Alalibo T."/>
            <person name="Studholme D."/>
            <person name="Wang Y."/>
            <person name="Win J."/>
            <person name="Wood J."/>
            <person name="Clifton S.W."/>
            <person name="Rogers J."/>
            <person name="Van den Ackerveken G."/>
            <person name="Jones J.D."/>
            <person name="McDowell J.M."/>
            <person name="Beynon J."/>
            <person name="Tyler B.M."/>
        </authorList>
    </citation>
    <scope>NUCLEOTIDE SEQUENCE [LARGE SCALE GENOMIC DNA]</scope>
    <source>
        <strain evidence="2">Emoy2</strain>
    </source>
</reference>
<protein>
    <submittedName>
        <fullName evidence="1">Uncharacterized protein</fullName>
    </submittedName>
</protein>
<dbReference type="Proteomes" id="UP000011713">
    <property type="component" value="Unassembled WGS sequence"/>
</dbReference>
<dbReference type="HOGENOM" id="CLU_2627184_0_0_1"/>
<reference evidence="1" key="2">
    <citation type="submission" date="2015-06" db="UniProtKB">
        <authorList>
            <consortium name="EnsemblProtists"/>
        </authorList>
    </citation>
    <scope>IDENTIFICATION</scope>
    <source>
        <strain evidence="1">Emoy2</strain>
    </source>
</reference>
<dbReference type="VEuPathDB" id="FungiDB:HpaG810478"/>
<dbReference type="EnsemblProtists" id="HpaT810478">
    <property type="protein sequence ID" value="HpaP810478"/>
    <property type="gene ID" value="HpaG810478"/>
</dbReference>
<dbReference type="AlphaFoldDB" id="M4BVD6"/>
<keyword evidence="2" id="KW-1185">Reference proteome</keyword>
<organism evidence="1 2">
    <name type="scientific">Hyaloperonospora arabidopsidis (strain Emoy2)</name>
    <name type="common">Downy mildew agent</name>
    <name type="synonym">Peronospora arabidopsidis</name>
    <dbReference type="NCBI Taxonomy" id="559515"/>
    <lineage>
        <taxon>Eukaryota</taxon>
        <taxon>Sar</taxon>
        <taxon>Stramenopiles</taxon>
        <taxon>Oomycota</taxon>
        <taxon>Peronosporomycetes</taxon>
        <taxon>Peronosporales</taxon>
        <taxon>Peronosporaceae</taxon>
        <taxon>Hyaloperonospora</taxon>
    </lineage>
</organism>
<proteinExistence type="predicted"/>
<accession>M4BVD6</accession>
<evidence type="ECO:0000313" key="2">
    <source>
        <dbReference type="Proteomes" id="UP000011713"/>
    </source>
</evidence>
<dbReference type="EMBL" id="JH597976">
    <property type="status" value="NOT_ANNOTATED_CDS"/>
    <property type="molecule type" value="Genomic_DNA"/>
</dbReference>
<dbReference type="InParanoid" id="M4BVD6"/>
<sequence>MVVMQRELSPGAPFWRVLVDYCKLVRSDDFETAAVFIAVGQPQNSRRCITAHSGLRRWSRIDCYGKCLRRSLGGLRRV</sequence>
<name>M4BVD6_HYAAE</name>
<evidence type="ECO:0000313" key="1">
    <source>
        <dbReference type="EnsemblProtists" id="HpaP810478"/>
    </source>
</evidence>